<keyword evidence="5" id="KW-0564">Palmitate</keyword>
<keyword evidence="7" id="KW-0449">Lipoprotein</keyword>
<sequence length="516" mass="56656">MIDIKKYTKGKCTVRWLIAVLCVLAVSCVRDGEDPMPDGPSAGNSVRVEILLRAPESGSISRALTAGDETRIDNVLVLFFRKDGMTLHSVAEGSKLTAKSDDDKTYTFETSFSVESALASEPFTCIVLANVADRYNADERRSWRLQTYNDLQAKLTQQVTDKLHTSNTGGFVMWGKANEDLIPSTPQQKLSVPLLRSVARVDVAVDEKVSNFTLTEVHIYKPNNSLSLMPVLSAYDAFGRKVTAPSVPAGTAILTQNWKYVVAGNQIDYSIYIPESDVILKGDGTPGDANHLNRCAIVVGGKYPDGNAPTTYYRIDFKEGTPASGGTPSGKLMDVLRNHRYNVRITQVMGRGEETPDKAYESRTADVTAEIITWTDNNQNIAFDGTNWASVERKEVHLNDGQGVEALLQLLSNVKPSQWSMQFSLPNGAATSEELTDTSVSGSHFEVTKPADRPDAATEQGGKLTIRTKEALPAGSQKRHEVLTIRIGRLELVVNLYQHPYSDTEWENGGDVENDF</sequence>
<keyword evidence="6" id="KW-0998">Cell outer membrane</keyword>
<evidence type="ECO:0000256" key="7">
    <source>
        <dbReference type="ARBA" id="ARBA00023288"/>
    </source>
</evidence>
<comment type="subcellular location">
    <subcellularLocation>
        <location evidence="1">Cell outer membrane</location>
    </subcellularLocation>
</comment>
<evidence type="ECO:0000256" key="2">
    <source>
        <dbReference type="ARBA" id="ARBA00007248"/>
    </source>
</evidence>
<organism evidence="9 10">
    <name type="scientific">Alistipes senegalensis JC50</name>
    <dbReference type="NCBI Taxonomy" id="1033732"/>
    <lineage>
        <taxon>Bacteria</taxon>
        <taxon>Pseudomonadati</taxon>
        <taxon>Bacteroidota</taxon>
        <taxon>Bacteroidia</taxon>
        <taxon>Bacteroidales</taxon>
        <taxon>Rikenellaceae</taxon>
        <taxon>Alistipes</taxon>
    </lineage>
</organism>
<evidence type="ECO:0000256" key="3">
    <source>
        <dbReference type="ARBA" id="ARBA00022729"/>
    </source>
</evidence>
<evidence type="ECO:0000256" key="8">
    <source>
        <dbReference type="SAM" id="SignalP"/>
    </source>
</evidence>
<keyword evidence="3 8" id="KW-0732">Signal</keyword>
<dbReference type="PROSITE" id="PS51257">
    <property type="entry name" value="PROKAR_LIPOPROTEIN"/>
    <property type="match status" value="1"/>
</dbReference>
<evidence type="ECO:0000256" key="5">
    <source>
        <dbReference type="ARBA" id="ARBA00023139"/>
    </source>
</evidence>
<protein>
    <submittedName>
        <fullName evidence="9">FimB/Mfa2 family fimbrial subunit</fullName>
    </submittedName>
</protein>
<evidence type="ECO:0000256" key="1">
    <source>
        <dbReference type="ARBA" id="ARBA00004442"/>
    </source>
</evidence>
<evidence type="ECO:0000313" key="9">
    <source>
        <dbReference type="EMBL" id="UWN64485.1"/>
    </source>
</evidence>
<proteinExistence type="inferred from homology"/>
<evidence type="ECO:0000256" key="6">
    <source>
        <dbReference type="ARBA" id="ARBA00023237"/>
    </source>
</evidence>
<feature type="chain" id="PRO_5045739951" evidence="8">
    <location>
        <begin position="33"/>
        <end position="516"/>
    </location>
</feature>
<dbReference type="Proteomes" id="UP001058267">
    <property type="component" value="Chromosome"/>
</dbReference>
<keyword evidence="10" id="KW-1185">Reference proteome</keyword>
<keyword evidence="4" id="KW-0472">Membrane</keyword>
<accession>A0ABY5V4E3</accession>
<name>A0ABY5V4E3_9BACT</name>
<dbReference type="Pfam" id="PF08842">
    <property type="entry name" value="Mfa2"/>
    <property type="match status" value="1"/>
</dbReference>
<dbReference type="RefSeq" id="WP_044118634.1">
    <property type="nucleotide sequence ID" value="NZ_CP102252.1"/>
</dbReference>
<comment type="similarity">
    <text evidence="2">Belongs to the bacteroidetes fimbrillin superfamily. FimB/Mfa2 family.</text>
</comment>
<feature type="signal peptide" evidence="8">
    <location>
        <begin position="1"/>
        <end position="32"/>
    </location>
</feature>
<dbReference type="EMBL" id="CP102252">
    <property type="protein sequence ID" value="UWN64485.1"/>
    <property type="molecule type" value="Genomic_DNA"/>
</dbReference>
<dbReference type="InterPro" id="IPR014941">
    <property type="entry name" value="FimB/Mfa2/Mfa3"/>
</dbReference>
<evidence type="ECO:0000256" key="4">
    <source>
        <dbReference type="ARBA" id="ARBA00023136"/>
    </source>
</evidence>
<reference evidence="9" key="1">
    <citation type="journal article" date="2022" name="Cell">
        <title>Design, construction, and in vivo augmentation of a complex gut microbiome.</title>
        <authorList>
            <person name="Cheng A.G."/>
            <person name="Ho P.Y."/>
            <person name="Aranda-Diaz A."/>
            <person name="Jain S."/>
            <person name="Yu F.B."/>
            <person name="Meng X."/>
            <person name="Wang M."/>
            <person name="Iakiviak M."/>
            <person name="Nagashima K."/>
            <person name="Zhao A."/>
            <person name="Murugkar P."/>
            <person name="Patil A."/>
            <person name="Atabakhsh K."/>
            <person name="Weakley A."/>
            <person name="Yan J."/>
            <person name="Brumbaugh A.R."/>
            <person name="Higginbottom S."/>
            <person name="Dimas A."/>
            <person name="Shiver A.L."/>
            <person name="Deutschbauer A."/>
            <person name="Neff N."/>
            <person name="Sonnenburg J.L."/>
            <person name="Huang K.C."/>
            <person name="Fischbach M.A."/>
        </authorList>
    </citation>
    <scope>NUCLEOTIDE SEQUENCE</scope>
    <source>
        <strain evidence="9">JC50</strain>
    </source>
</reference>
<dbReference type="Gene3D" id="2.60.40.3690">
    <property type="match status" value="1"/>
</dbReference>
<gene>
    <name evidence="9" type="ORF">NQ519_12090</name>
</gene>
<dbReference type="Gene3D" id="2.60.40.2580">
    <property type="match status" value="1"/>
</dbReference>
<evidence type="ECO:0000313" key="10">
    <source>
        <dbReference type="Proteomes" id="UP001058267"/>
    </source>
</evidence>